<dbReference type="RefSeq" id="WP_268074592.1">
    <property type="nucleotide sequence ID" value="NZ_CP109965.1"/>
</dbReference>
<evidence type="ECO:0000256" key="1">
    <source>
        <dbReference type="ARBA" id="ARBA00022468"/>
    </source>
</evidence>
<organism evidence="4 5">
    <name type="scientific">Catenovulum adriaticum</name>
    <dbReference type="NCBI Taxonomy" id="2984846"/>
    <lineage>
        <taxon>Bacteria</taxon>
        <taxon>Pseudomonadati</taxon>
        <taxon>Pseudomonadota</taxon>
        <taxon>Gammaproteobacteria</taxon>
        <taxon>Alteromonadales</taxon>
        <taxon>Alteromonadaceae</taxon>
        <taxon>Catenovulum</taxon>
    </lineage>
</organism>
<dbReference type="NCBIfam" id="NF003560">
    <property type="entry name" value="PRK05244.1-1"/>
    <property type="match status" value="1"/>
</dbReference>
<name>A0ABY7ALW1_9ALTE</name>
<keyword evidence="5" id="KW-1185">Reference proteome</keyword>
<dbReference type="Proteomes" id="UP001163726">
    <property type="component" value="Chromosome"/>
</dbReference>
<keyword evidence="2" id="KW-0690">Ribosome biogenesis</keyword>
<dbReference type="Pfam" id="PF04220">
    <property type="entry name" value="YihI"/>
    <property type="match status" value="1"/>
</dbReference>
<sequence>MTRIKKTRKLGSLGPRKAEIRPEKNTHSTKKSERKGLKPGARNAQSQTNFADAGHQQTPKDERIGSKTPISLNPEPAQTANQSPIHKQPQAKVNKNKKAVEPTQAWQQELLALEDNEALQTLLTRYENDEKLTATELTELNKKMARYAWLMEKLGLNETPQDDDEALLNEWENSQLEDKDF</sequence>
<protein>
    <submittedName>
        <fullName evidence="4">Der GTPase-activating protein YihI</fullName>
    </submittedName>
</protein>
<feature type="region of interest" description="Disordered" evidence="3">
    <location>
        <begin position="157"/>
        <end position="181"/>
    </location>
</feature>
<dbReference type="EMBL" id="CP109965">
    <property type="protein sequence ID" value="WAJ70290.1"/>
    <property type="molecule type" value="Genomic_DNA"/>
</dbReference>
<proteinExistence type="predicted"/>
<dbReference type="InterPro" id="IPR007336">
    <property type="entry name" value="YihI"/>
</dbReference>
<feature type="compositionally biased region" description="Basic and acidic residues" evidence="3">
    <location>
        <begin position="16"/>
        <end position="36"/>
    </location>
</feature>
<gene>
    <name evidence="4" type="primary">yihI</name>
    <name evidence="4" type="ORF">OLW01_00255</name>
</gene>
<feature type="compositionally biased region" description="Polar residues" evidence="3">
    <location>
        <begin position="68"/>
        <end position="85"/>
    </location>
</feature>
<accession>A0ABY7ALW1</accession>
<keyword evidence="1" id="KW-0343">GTPase activation</keyword>
<feature type="region of interest" description="Disordered" evidence="3">
    <location>
        <begin position="1"/>
        <end position="100"/>
    </location>
</feature>
<evidence type="ECO:0000256" key="2">
    <source>
        <dbReference type="ARBA" id="ARBA00022517"/>
    </source>
</evidence>
<evidence type="ECO:0000313" key="5">
    <source>
        <dbReference type="Proteomes" id="UP001163726"/>
    </source>
</evidence>
<evidence type="ECO:0000256" key="3">
    <source>
        <dbReference type="SAM" id="MobiDB-lite"/>
    </source>
</evidence>
<evidence type="ECO:0000313" key="4">
    <source>
        <dbReference type="EMBL" id="WAJ70290.1"/>
    </source>
</evidence>
<reference evidence="4" key="1">
    <citation type="submission" date="2022-10" db="EMBL/GenBank/DDBJ databases">
        <title>Catenovulum adriacola sp. nov. isolated in the Harbour of Susak.</title>
        <authorList>
            <person name="Schoch T."/>
            <person name="Reich S.J."/>
            <person name="Stoeferle S."/>
            <person name="Flaiz M."/>
            <person name="Kazda M."/>
            <person name="Riedel C.U."/>
            <person name="Duerre P."/>
        </authorList>
    </citation>
    <scope>NUCLEOTIDE SEQUENCE</scope>
    <source>
        <strain evidence="4">TS8</strain>
    </source>
</reference>